<dbReference type="eggNOG" id="KOG3911">
    <property type="taxonomic scope" value="Eukaryota"/>
</dbReference>
<evidence type="ECO:0000313" key="6">
    <source>
        <dbReference type="Proteomes" id="UP000001568"/>
    </source>
</evidence>
<dbReference type="PANTHER" id="PTHR13026">
    <property type="entry name" value="NNP-1 PROTEIN NOVEL NUCLEAR PROTEIN 1 NOP52"/>
    <property type="match status" value="1"/>
</dbReference>
<comment type="subcellular location">
    <subcellularLocation>
        <location evidence="1">Nucleus</location>
    </subcellularLocation>
</comment>
<dbReference type="GO" id="GO:0006364">
    <property type="term" value="P:rRNA processing"/>
    <property type="evidence" value="ECO:0007669"/>
    <property type="project" value="UniProtKB-KW"/>
</dbReference>
<dbReference type="RefSeq" id="XP_001422496.1">
    <property type="nucleotide sequence ID" value="XM_001422459.1"/>
</dbReference>
<protein>
    <submittedName>
        <fullName evidence="5">Uncharacterized protein</fullName>
    </submittedName>
</protein>
<name>A4SAT9_OSTLU</name>
<organism evidence="5 6">
    <name type="scientific">Ostreococcus lucimarinus (strain CCE9901)</name>
    <dbReference type="NCBI Taxonomy" id="436017"/>
    <lineage>
        <taxon>Eukaryota</taxon>
        <taxon>Viridiplantae</taxon>
        <taxon>Chlorophyta</taxon>
        <taxon>Mamiellophyceae</taxon>
        <taxon>Mamiellales</taxon>
        <taxon>Bathycoccaceae</taxon>
        <taxon>Ostreococcus</taxon>
    </lineage>
</organism>
<dbReference type="AlphaFoldDB" id="A4SAT9"/>
<sequence length="117" mass="13631">MSSSFAKKLADSDKRVRDKTFVNVSKWLASRETLTAIDGKKLWRGLFYSYWHADGRATQLEVANKMGALVHVLNREVAMVYLEAGLWTMRTEWGGIDKHRMDKYCLLTRRVLHHGFR</sequence>
<evidence type="ECO:0000256" key="1">
    <source>
        <dbReference type="ARBA" id="ARBA00004123"/>
    </source>
</evidence>
<dbReference type="GeneID" id="5006554"/>
<dbReference type="Gramene" id="ABP00813">
    <property type="protein sequence ID" value="ABP00813"/>
    <property type="gene ID" value="OSTLU_43453"/>
</dbReference>
<dbReference type="HOGENOM" id="CLU_148412_0_0_1"/>
<dbReference type="InterPro" id="IPR010301">
    <property type="entry name" value="RRP1"/>
</dbReference>
<evidence type="ECO:0000256" key="3">
    <source>
        <dbReference type="ARBA" id="ARBA00022552"/>
    </source>
</evidence>
<dbReference type="GO" id="GO:0005634">
    <property type="term" value="C:nucleus"/>
    <property type="evidence" value="ECO:0007669"/>
    <property type="project" value="UniProtKB-SubCell"/>
</dbReference>
<dbReference type="GO" id="GO:0030688">
    <property type="term" value="C:preribosome, small subunit precursor"/>
    <property type="evidence" value="ECO:0007669"/>
    <property type="project" value="InterPro"/>
</dbReference>
<feature type="non-terminal residue" evidence="5">
    <location>
        <position position="117"/>
    </location>
</feature>
<evidence type="ECO:0000256" key="4">
    <source>
        <dbReference type="ARBA" id="ARBA00023242"/>
    </source>
</evidence>
<keyword evidence="6" id="KW-1185">Reference proteome</keyword>
<comment type="similarity">
    <text evidence="2">Belongs to the RRP1 family.</text>
</comment>
<reference evidence="5 6" key="1">
    <citation type="journal article" date="2007" name="Proc. Natl. Acad. Sci. U.S.A.">
        <title>The tiny eukaryote Ostreococcus provides genomic insights into the paradox of plankton speciation.</title>
        <authorList>
            <person name="Palenik B."/>
            <person name="Grimwood J."/>
            <person name="Aerts A."/>
            <person name="Rouze P."/>
            <person name="Salamov A."/>
            <person name="Putnam N."/>
            <person name="Dupont C."/>
            <person name="Jorgensen R."/>
            <person name="Derelle E."/>
            <person name="Rombauts S."/>
            <person name="Zhou K."/>
            <person name="Otillar R."/>
            <person name="Merchant S.S."/>
            <person name="Podell S."/>
            <person name="Gaasterland T."/>
            <person name="Napoli C."/>
            <person name="Gendler K."/>
            <person name="Manuell A."/>
            <person name="Tai V."/>
            <person name="Vallon O."/>
            <person name="Piganeau G."/>
            <person name="Jancek S."/>
            <person name="Heijde M."/>
            <person name="Jabbari K."/>
            <person name="Bowler C."/>
            <person name="Lohr M."/>
            <person name="Robbens S."/>
            <person name="Werner G."/>
            <person name="Dubchak I."/>
            <person name="Pazour G.J."/>
            <person name="Ren Q."/>
            <person name="Paulsen I."/>
            <person name="Delwiche C."/>
            <person name="Schmutz J."/>
            <person name="Rokhsar D."/>
            <person name="Van de Peer Y."/>
            <person name="Moreau H."/>
            <person name="Grigoriev I.V."/>
        </authorList>
    </citation>
    <scope>NUCLEOTIDE SEQUENCE [LARGE SCALE GENOMIC DNA]</scope>
    <source>
        <strain evidence="5 6">CCE9901</strain>
    </source>
</reference>
<dbReference type="OrthoDB" id="2019504at2759"/>
<proteinExistence type="inferred from homology"/>
<dbReference type="PANTHER" id="PTHR13026:SF0">
    <property type="entry name" value="RIBOSOMAL RNA PROCESSING 1B"/>
    <property type="match status" value="1"/>
</dbReference>
<dbReference type="EMBL" id="CP000600">
    <property type="protein sequence ID" value="ABP00813.1"/>
    <property type="molecule type" value="Genomic_DNA"/>
</dbReference>
<dbReference type="KEGG" id="olu:OSTLU_43453"/>
<dbReference type="STRING" id="436017.A4SAT9"/>
<evidence type="ECO:0000313" key="5">
    <source>
        <dbReference type="EMBL" id="ABP00813.1"/>
    </source>
</evidence>
<dbReference type="Proteomes" id="UP000001568">
    <property type="component" value="Chromosome 20"/>
</dbReference>
<keyword evidence="4" id="KW-0539">Nucleus</keyword>
<evidence type="ECO:0000256" key="2">
    <source>
        <dbReference type="ARBA" id="ARBA00006374"/>
    </source>
</evidence>
<accession>A4SAT9</accession>
<dbReference type="Pfam" id="PF05997">
    <property type="entry name" value="Nop52"/>
    <property type="match status" value="1"/>
</dbReference>
<gene>
    <name evidence="5" type="ORF">OSTLU_43453</name>
</gene>
<keyword evidence="3" id="KW-0698">rRNA processing</keyword>